<feature type="signal peptide" evidence="1">
    <location>
        <begin position="1"/>
        <end position="19"/>
    </location>
</feature>
<evidence type="ECO:0008006" key="6">
    <source>
        <dbReference type="Google" id="ProtNLM"/>
    </source>
</evidence>
<name>A0AA41BWU7_9GAMM</name>
<evidence type="ECO:0000313" key="3">
    <source>
        <dbReference type="EMBL" id="ORJ19073.1"/>
    </source>
</evidence>
<reference evidence="2" key="4">
    <citation type="submission" date="2022-09" db="EMBL/GenBank/DDBJ databases">
        <title>Rouxiella aceris sp. nov., isolated from tree sap and emended description of the genus Rhouxiella.</title>
        <authorList>
            <person name="Kim I.S."/>
        </authorList>
    </citation>
    <scope>NUCLEOTIDE SEQUENCE</scope>
    <source>
        <strain evidence="2">SAP-2</strain>
    </source>
</reference>
<accession>A0AA41BWU7</accession>
<comment type="caution">
    <text evidence="2">The sequence shown here is derived from an EMBL/GenBank/DDBJ whole genome shotgun (WGS) entry which is preliminary data.</text>
</comment>
<sequence length="72" mass="8130">MNVKMIAVTVMLSAATLLSGCGLQNMQLHQDRQRCSQYGYQKGTDAFAQCMQKTAIERDRMNMIEAFIPLND</sequence>
<dbReference type="EMBL" id="MRWD01000072">
    <property type="protein sequence ID" value="ORJ19073.1"/>
    <property type="molecule type" value="Genomic_DNA"/>
</dbReference>
<dbReference type="Proteomes" id="UP000705283">
    <property type="component" value="Unassembled WGS sequence"/>
</dbReference>
<reference evidence="3 4" key="2">
    <citation type="journal article" date="2017" name="Int. J. Syst. Evol. Microbiol.">
        <title>Rouxiella badensis sp. nov. and Rouxiella silvae sp. nov. isolated from peat bog soil in Germany and emendation of the genus description.</title>
        <authorList>
            <person name="Le Fleche-Mateos A."/>
            <person name="Kugler J.H."/>
            <person name="Hansen S.H."/>
            <person name="Syldatk C."/>
            <person name="Hausmann R."/>
            <person name="Lomprez F."/>
            <person name="Vandenbogaert M."/>
            <person name="Manuguerra J.C."/>
            <person name="Grimont P.A."/>
        </authorList>
    </citation>
    <scope>NUCLEOTIDE SEQUENCE [LARGE SCALE GENOMIC DNA]</scope>
    <source>
        <strain evidence="3 4">213</strain>
    </source>
</reference>
<reference evidence="3" key="1">
    <citation type="submission" date="2016-12" db="EMBL/GenBank/DDBJ databases">
        <authorList>
            <person name="Le Fleche-Mateos A."/>
        </authorList>
    </citation>
    <scope>NUCLEOTIDE SEQUENCE</scope>
    <source>
        <strain evidence="3">213</strain>
    </source>
</reference>
<organism evidence="2 5">
    <name type="scientific">Rouxiella silvae</name>
    <dbReference type="NCBI Taxonomy" id="1646373"/>
    <lineage>
        <taxon>Bacteria</taxon>
        <taxon>Pseudomonadati</taxon>
        <taxon>Pseudomonadota</taxon>
        <taxon>Gammaproteobacteria</taxon>
        <taxon>Enterobacterales</taxon>
        <taxon>Yersiniaceae</taxon>
        <taxon>Rouxiella</taxon>
    </lineage>
</organism>
<evidence type="ECO:0000313" key="4">
    <source>
        <dbReference type="Proteomes" id="UP000192722"/>
    </source>
</evidence>
<feature type="chain" id="PRO_5041418309" description="Lipoprotein" evidence="1">
    <location>
        <begin position="20"/>
        <end position="72"/>
    </location>
</feature>
<dbReference type="PROSITE" id="PS51257">
    <property type="entry name" value="PROKAR_LIPOPROTEIN"/>
    <property type="match status" value="1"/>
</dbReference>
<reference evidence="2" key="3">
    <citation type="submission" date="2020-11" db="EMBL/GenBank/DDBJ databases">
        <authorList>
            <person name="Lee S.D."/>
        </authorList>
    </citation>
    <scope>NUCLEOTIDE SEQUENCE</scope>
    <source>
        <strain evidence="2">SAP-2</strain>
    </source>
</reference>
<evidence type="ECO:0000256" key="1">
    <source>
        <dbReference type="SAM" id="SignalP"/>
    </source>
</evidence>
<keyword evidence="4" id="KW-1185">Reference proteome</keyword>
<dbReference type="Proteomes" id="UP000192722">
    <property type="component" value="Unassembled WGS sequence"/>
</dbReference>
<dbReference type="EMBL" id="JADMKS010000004">
    <property type="protein sequence ID" value="MBF6637274.1"/>
    <property type="molecule type" value="Genomic_DNA"/>
</dbReference>
<protein>
    <recommendedName>
        <fullName evidence="6">Lipoprotein</fullName>
    </recommendedName>
</protein>
<keyword evidence="1" id="KW-0732">Signal</keyword>
<dbReference type="AlphaFoldDB" id="A0AA41BWU7"/>
<gene>
    <name evidence="3" type="ORF">BS639_21845</name>
    <name evidence="2" type="ORF">ITX54_11470</name>
</gene>
<proteinExistence type="predicted"/>
<evidence type="ECO:0000313" key="2">
    <source>
        <dbReference type="EMBL" id="MBF6637274.1"/>
    </source>
</evidence>
<evidence type="ECO:0000313" key="5">
    <source>
        <dbReference type="Proteomes" id="UP000705283"/>
    </source>
</evidence>